<organism evidence="2 3">
    <name type="scientific">Cohnella abietis</name>
    <dbReference type="NCBI Taxonomy" id="2507935"/>
    <lineage>
        <taxon>Bacteria</taxon>
        <taxon>Bacillati</taxon>
        <taxon>Bacillota</taxon>
        <taxon>Bacilli</taxon>
        <taxon>Bacillales</taxon>
        <taxon>Paenibacillaceae</taxon>
        <taxon>Cohnella</taxon>
    </lineage>
</organism>
<reference evidence="2 3" key="1">
    <citation type="submission" date="2019-01" db="EMBL/GenBank/DDBJ databases">
        <title>Complete genome sequence of Cohnella hallensis HS21 isolated from Korean fir (Abies koreana) rhizospheric soil.</title>
        <authorList>
            <person name="Jiang L."/>
            <person name="Kang S.W."/>
            <person name="Kim S."/>
            <person name="Jung J."/>
            <person name="Kim C.Y."/>
            <person name="Kim D.H."/>
            <person name="Kim S.W."/>
            <person name="Lee J."/>
        </authorList>
    </citation>
    <scope>NUCLEOTIDE SEQUENCE [LARGE SCALE GENOMIC DNA]</scope>
    <source>
        <strain evidence="2 3">HS21</strain>
    </source>
</reference>
<sequence>MTETMRFSLKYYFRSHKYIAPLIIYVLSIIFIYSIVPNPVMPSYSLTATLLFVISVWIGHGYIDVEDEVQQLITALHMGSVRKYYLSKIVVLFGVLTVLAIVTVLYPIVFNKFVRAPTLSEGISGCLSHILLSFMGASLAFLFTSKTVKKLSYAVAGLFVVVVLCLAGAGIVKLVPPEIAFLGWLLPPVYRIMDVLNNYETSKSYEMVWSLLATFVYSAVLFVIFIRQMEKRLF</sequence>
<feature type="transmembrane region" description="Helical" evidence="1">
    <location>
        <begin position="207"/>
        <end position="226"/>
    </location>
</feature>
<gene>
    <name evidence="2" type="ORF">KCTCHS21_54440</name>
</gene>
<keyword evidence="1" id="KW-0472">Membrane</keyword>
<evidence type="ECO:0000313" key="3">
    <source>
        <dbReference type="Proteomes" id="UP000289856"/>
    </source>
</evidence>
<keyword evidence="1" id="KW-1133">Transmembrane helix</keyword>
<feature type="transmembrane region" description="Helical" evidence="1">
    <location>
        <begin position="151"/>
        <end position="172"/>
    </location>
</feature>
<feature type="transmembrane region" description="Helical" evidence="1">
    <location>
        <begin position="42"/>
        <end position="63"/>
    </location>
</feature>
<feature type="transmembrane region" description="Helical" evidence="1">
    <location>
        <begin position="18"/>
        <end position="36"/>
    </location>
</feature>
<evidence type="ECO:0000256" key="1">
    <source>
        <dbReference type="SAM" id="Phobius"/>
    </source>
</evidence>
<proteinExistence type="predicted"/>
<accession>A0A3T1DDS6</accession>
<dbReference type="EMBL" id="AP019400">
    <property type="protein sequence ID" value="BBI36045.1"/>
    <property type="molecule type" value="Genomic_DNA"/>
</dbReference>
<dbReference type="KEGG" id="cohn:KCTCHS21_54440"/>
<name>A0A3T1DDS6_9BACL</name>
<feature type="transmembrane region" description="Helical" evidence="1">
    <location>
        <begin position="122"/>
        <end position="144"/>
    </location>
</feature>
<keyword evidence="3" id="KW-1185">Reference proteome</keyword>
<protein>
    <submittedName>
        <fullName evidence="2">Uncharacterized protein</fullName>
    </submittedName>
</protein>
<evidence type="ECO:0000313" key="2">
    <source>
        <dbReference type="EMBL" id="BBI36045.1"/>
    </source>
</evidence>
<dbReference type="RefSeq" id="WP_130615218.1">
    <property type="nucleotide sequence ID" value="NZ_AP019400.1"/>
</dbReference>
<dbReference type="OrthoDB" id="1936187at2"/>
<keyword evidence="1" id="KW-0812">Transmembrane</keyword>
<feature type="transmembrane region" description="Helical" evidence="1">
    <location>
        <begin position="84"/>
        <end position="110"/>
    </location>
</feature>
<dbReference type="Proteomes" id="UP000289856">
    <property type="component" value="Chromosome"/>
</dbReference>
<dbReference type="AlphaFoldDB" id="A0A3T1DDS6"/>